<protein>
    <submittedName>
        <fullName evidence="1">Uncharacterized protein</fullName>
    </submittedName>
</protein>
<reference evidence="1 2" key="1">
    <citation type="submission" date="2020-09" db="EMBL/GenBank/DDBJ databases">
        <title>De no assembly of potato wild relative species, Solanum commersonii.</title>
        <authorList>
            <person name="Cho K."/>
        </authorList>
    </citation>
    <scope>NUCLEOTIDE SEQUENCE [LARGE SCALE GENOMIC DNA]</scope>
    <source>
        <strain evidence="1">LZ3.2</strain>
        <tissue evidence="1">Leaf</tissue>
    </source>
</reference>
<dbReference type="AlphaFoldDB" id="A0A9J5WWN1"/>
<keyword evidence="2" id="KW-1185">Reference proteome</keyword>
<name>A0A9J5WWN1_SOLCO</name>
<evidence type="ECO:0000313" key="1">
    <source>
        <dbReference type="EMBL" id="KAG5579677.1"/>
    </source>
</evidence>
<sequence length="153" mass="16696">MESQNNLRLHVYSVLCPKNQASSSCSPALTFLALSGPSVHAHVQGVASSMILHQVHLNETSKRNKESLANLIHLEGETGRIGSLVSTDPNVLVRLECLEKENTTLKLDLSSCSQELQIKTIERDLSTQATDLLLFHPSLLSPSAMVNLVVEIN</sequence>
<dbReference type="Proteomes" id="UP000824120">
    <property type="component" value="Chromosome 10"/>
</dbReference>
<organism evidence="1 2">
    <name type="scientific">Solanum commersonii</name>
    <name type="common">Commerson's wild potato</name>
    <name type="synonym">Commerson's nightshade</name>
    <dbReference type="NCBI Taxonomy" id="4109"/>
    <lineage>
        <taxon>Eukaryota</taxon>
        <taxon>Viridiplantae</taxon>
        <taxon>Streptophyta</taxon>
        <taxon>Embryophyta</taxon>
        <taxon>Tracheophyta</taxon>
        <taxon>Spermatophyta</taxon>
        <taxon>Magnoliopsida</taxon>
        <taxon>eudicotyledons</taxon>
        <taxon>Gunneridae</taxon>
        <taxon>Pentapetalae</taxon>
        <taxon>asterids</taxon>
        <taxon>lamiids</taxon>
        <taxon>Solanales</taxon>
        <taxon>Solanaceae</taxon>
        <taxon>Solanoideae</taxon>
        <taxon>Solaneae</taxon>
        <taxon>Solanum</taxon>
    </lineage>
</organism>
<accession>A0A9J5WWN1</accession>
<dbReference type="PANTHER" id="PTHR31580">
    <property type="entry name" value="FILAMENT-LIKE PLANT PROTEIN 4"/>
    <property type="match status" value="1"/>
</dbReference>
<proteinExistence type="predicted"/>
<comment type="caution">
    <text evidence="1">The sequence shown here is derived from an EMBL/GenBank/DDBJ whole genome shotgun (WGS) entry which is preliminary data.</text>
</comment>
<dbReference type="EMBL" id="JACXVP010000010">
    <property type="protein sequence ID" value="KAG5579677.1"/>
    <property type="molecule type" value="Genomic_DNA"/>
</dbReference>
<evidence type="ECO:0000313" key="2">
    <source>
        <dbReference type="Proteomes" id="UP000824120"/>
    </source>
</evidence>
<dbReference type="PANTHER" id="PTHR31580:SF29">
    <property type="entry name" value="FILAMENT-LIKE PLANT PROTEIN ISOFORM X1"/>
    <property type="match status" value="1"/>
</dbReference>
<gene>
    <name evidence="1" type="ORF">H5410_050304</name>
</gene>